<comment type="caution">
    <text evidence="5">The sequence shown here is derived from an EMBL/GenBank/DDBJ whole genome shotgun (WGS) entry which is preliminary data.</text>
</comment>
<dbReference type="Pfam" id="PF07729">
    <property type="entry name" value="FCD"/>
    <property type="match status" value="1"/>
</dbReference>
<dbReference type="Gene3D" id="1.10.10.10">
    <property type="entry name" value="Winged helix-like DNA-binding domain superfamily/Winged helix DNA-binding domain"/>
    <property type="match status" value="1"/>
</dbReference>
<dbReference type="PANTHER" id="PTHR43537">
    <property type="entry name" value="TRANSCRIPTIONAL REGULATOR, GNTR FAMILY"/>
    <property type="match status" value="1"/>
</dbReference>
<reference evidence="5 6" key="1">
    <citation type="submission" date="2019-01" db="EMBL/GenBank/DDBJ databases">
        <authorList>
            <person name="Chen W.-M."/>
        </authorList>
    </citation>
    <scope>NUCLEOTIDE SEQUENCE [LARGE SCALE GENOMIC DNA]</scope>
    <source>
        <strain evidence="5 6">CCP-6</strain>
    </source>
</reference>
<dbReference type="OrthoDB" id="8638122at2"/>
<dbReference type="SMART" id="SM00345">
    <property type="entry name" value="HTH_GNTR"/>
    <property type="match status" value="1"/>
</dbReference>
<dbReference type="Proteomes" id="UP000282957">
    <property type="component" value="Unassembled WGS sequence"/>
</dbReference>
<sequence length="221" mass="24144">MLDDAPNTLTEAAHARLRGAILGGALAPDEKLRLKALSERFGIGATPLREALSRLAAEGLVVAEGQRGFSVPPITRENLLDITRSRQFTEAEALRQAMQLGDAAWEDEIVASYHLLRRELERREPTETWLDAYEAKHHRFHRALIAACPLNALKGFCEALYGQTMRYRRVLTGAGLLTRSVDAHHVLMEKVLARAPDAPAELAAHIGTTAEAVLAVLEAGG</sequence>
<dbReference type="SMART" id="SM00895">
    <property type="entry name" value="FCD"/>
    <property type="match status" value="1"/>
</dbReference>
<evidence type="ECO:0000256" key="1">
    <source>
        <dbReference type="ARBA" id="ARBA00023015"/>
    </source>
</evidence>
<dbReference type="InterPro" id="IPR036390">
    <property type="entry name" value="WH_DNA-bd_sf"/>
</dbReference>
<dbReference type="SUPFAM" id="SSF48008">
    <property type="entry name" value="GntR ligand-binding domain-like"/>
    <property type="match status" value="1"/>
</dbReference>
<organism evidence="5 6">
    <name type="scientific">Rhodovarius crocodyli</name>
    <dbReference type="NCBI Taxonomy" id="1979269"/>
    <lineage>
        <taxon>Bacteria</taxon>
        <taxon>Pseudomonadati</taxon>
        <taxon>Pseudomonadota</taxon>
        <taxon>Alphaproteobacteria</taxon>
        <taxon>Acetobacterales</taxon>
        <taxon>Roseomonadaceae</taxon>
        <taxon>Rhodovarius</taxon>
    </lineage>
</organism>
<dbReference type="EMBL" id="SACL01000001">
    <property type="protein sequence ID" value="RVT98892.1"/>
    <property type="molecule type" value="Genomic_DNA"/>
</dbReference>
<keyword evidence="2" id="KW-0238">DNA-binding</keyword>
<dbReference type="PANTHER" id="PTHR43537:SF20">
    <property type="entry name" value="HTH-TYPE TRANSCRIPTIONAL REPRESSOR GLAR"/>
    <property type="match status" value="1"/>
</dbReference>
<name>A0A437MMN7_9PROT</name>
<keyword evidence="3" id="KW-0804">Transcription</keyword>
<keyword evidence="1" id="KW-0805">Transcription regulation</keyword>
<keyword evidence="6" id="KW-1185">Reference proteome</keyword>
<evidence type="ECO:0000259" key="4">
    <source>
        <dbReference type="PROSITE" id="PS50949"/>
    </source>
</evidence>
<evidence type="ECO:0000313" key="6">
    <source>
        <dbReference type="Proteomes" id="UP000282957"/>
    </source>
</evidence>
<proteinExistence type="predicted"/>
<dbReference type="Gene3D" id="1.20.120.530">
    <property type="entry name" value="GntR ligand-binding domain-like"/>
    <property type="match status" value="1"/>
</dbReference>
<dbReference type="RefSeq" id="WP_127785380.1">
    <property type="nucleotide sequence ID" value="NZ_SACL01000001.1"/>
</dbReference>
<dbReference type="GO" id="GO:0003677">
    <property type="term" value="F:DNA binding"/>
    <property type="evidence" value="ECO:0007669"/>
    <property type="project" value="UniProtKB-KW"/>
</dbReference>
<dbReference type="GO" id="GO:0003700">
    <property type="term" value="F:DNA-binding transcription factor activity"/>
    <property type="evidence" value="ECO:0007669"/>
    <property type="project" value="InterPro"/>
</dbReference>
<dbReference type="Pfam" id="PF00392">
    <property type="entry name" value="GntR"/>
    <property type="match status" value="1"/>
</dbReference>
<dbReference type="AlphaFoldDB" id="A0A437MMN7"/>
<dbReference type="InterPro" id="IPR011711">
    <property type="entry name" value="GntR_C"/>
</dbReference>
<evidence type="ECO:0000256" key="3">
    <source>
        <dbReference type="ARBA" id="ARBA00023163"/>
    </source>
</evidence>
<dbReference type="SUPFAM" id="SSF46785">
    <property type="entry name" value="Winged helix' DNA-binding domain"/>
    <property type="match status" value="1"/>
</dbReference>
<dbReference type="PROSITE" id="PS50949">
    <property type="entry name" value="HTH_GNTR"/>
    <property type="match status" value="1"/>
</dbReference>
<accession>A0A437MMN7</accession>
<protein>
    <submittedName>
        <fullName evidence="5">GntR family transcriptional regulator</fullName>
    </submittedName>
</protein>
<feature type="domain" description="HTH gntR-type" evidence="4">
    <location>
        <begin position="7"/>
        <end position="74"/>
    </location>
</feature>
<evidence type="ECO:0000256" key="2">
    <source>
        <dbReference type="ARBA" id="ARBA00023125"/>
    </source>
</evidence>
<dbReference type="InterPro" id="IPR008920">
    <property type="entry name" value="TF_FadR/GntR_C"/>
</dbReference>
<dbReference type="InterPro" id="IPR036388">
    <property type="entry name" value="WH-like_DNA-bd_sf"/>
</dbReference>
<evidence type="ECO:0000313" key="5">
    <source>
        <dbReference type="EMBL" id="RVT98892.1"/>
    </source>
</evidence>
<dbReference type="InterPro" id="IPR000524">
    <property type="entry name" value="Tscrpt_reg_HTH_GntR"/>
</dbReference>
<gene>
    <name evidence="5" type="ORF">EOD42_01900</name>
</gene>